<evidence type="ECO:0000313" key="2">
    <source>
        <dbReference type="EMBL" id="CAH1400132.1"/>
    </source>
</evidence>
<feature type="compositionally biased region" description="Basic and acidic residues" evidence="1">
    <location>
        <begin position="642"/>
        <end position="652"/>
    </location>
</feature>
<dbReference type="EMBL" id="OV725080">
    <property type="protein sequence ID" value="CAH1400132.1"/>
    <property type="molecule type" value="Genomic_DNA"/>
</dbReference>
<evidence type="ECO:0000256" key="1">
    <source>
        <dbReference type="SAM" id="MobiDB-lite"/>
    </source>
</evidence>
<feature type="compositionally biased region" description="Basic residues" evidence="1">
    <location>
        <begin position="628"/>
        <end position="637"/>
    </location>
</feature>
<proteinExistence type="predicted"/>
<reference evidence="2" key="1">
    <citation type="submission" date="2022-01" db="EMBL/GenBank/DDBJ databases">
        <authorList>
            <person name="King R."/>
        </authorList>
    </citation>
    <scope>NUCLEOTIDE SEQUENCE</scope>
</reference>
<dbReference type="Proteomes" id="UP001152798">
    <property type="component" value="Chromosome 4"/>
</dbReference>
<dbReference type="OrthoDB" id="6625103at2759"/>
<evidence type="ECO:0000313" key="3">
    <source>
        <dbReference type="Proteomes" id="UP001152798"/>
    </source>
</evidence>
<sequence length="777" mass="89715">MKNYLKHNLRRHYPSGRPRISVMKDQIQALKSPLKNIASCYPPGRYQMCSAAEEEPNEKEMKKCGWLDNFFWNHSPVSILKGDILERDYSPFKDSGRAFKFGNNLKKYFSACNLFEKSYLNFMKENYKSAENINPCNSIKCQDTVKQVKFTTNVNTLVPKVKKCSNHGPYLDSKRTRSQSNSYLRNNFLRPSSEISDNGSRSFTTLGTKSESTKTIIPKPSKISRNIQSSVENANLLADSGHLATKATERAYERLKKRDFDWMNSFSSEAVILQPSRGEFSIKKLINKTTCQERLWGLPPRQSYAKTLGPGMNDNLVQYTALKHKMQSDYKKHNFIGDRLETNLKVKKLIKSAKEKNKLVELKKKKNVSNKYSARNVLKTIKDSINLKPIDILKRKEKTAKDNEVRHLQKANKKRTILNFRMPNLKVMEKQQKLLQKDKPLNKPPITEYQSSASYKHVFQELFNQSNKTKVQPKSSLSFFNRQQVSKNVFRPANNLSAYNLVHKKKILKKRERSTPVPERNRTVNLKNQARTPFQKPSNTQLTSKSKASFSTVSKIPKMTRPIGIRYSTFFKNNINITPLTKEKMSERPLCTNERKEKEGNKPIIKKTLYSTLGYYPAIPNRIVMKPKKKTKSKKNNTAHPIKPETTKENRSHTQSVNSNNAYFSQRRSLSSMGIQIGNIMEMDKSIKTVTEPVNEEVFNEVMSLCKEEPTMTKEKTVPCSEKEKSLKRYGRCSLQERKKPERRRGFVCRIASMLKIGCGRRRRPNEGCRECGKKAG</sequence>
<keyword evidence="3" id="KW-1185">Reference proteome</keyword>
<protein>
    <submittedName>
        <fullName evidence="2">Uncharacterized protein</fullName>
    </submittedName>
</protein>
<feature type="region of interest" description="Disordered" evidence="1">
    <location>
        <begin position="628"/>
        <end position="656"/>
    </location>
</feature>
<accession>A0A9P0HDZ0</accession>
<name>A0A9P0HDZ0_NEZVI</name>
<gene>
    <name evidence="2" type="ORF">NEZAVI_LOCUS9433</name>
</gene>
<dbReference type="AlphaFoldDB" id="A0A9P0HDZ0"/>
<organism evidence="2 3">
    <name type="scientific">Nezara viridula</name>
    <name type="common">Southern green stink bug</name>
    <name type="synonym">Cimex viridulus</name>
    <dbReference type="NCBI Taxonomy" id="85310"/>
    <lineage>
        <taxon>Eukaryota</taxon>
        <taxon>Metazoa</taxon>
        <taxon>Ecdysozoa</taxon>
        <taxon>Arthropoda</taxon>
        <taxon>Hexapoda</taxon>
        <taxon>Insecta</taxon>
        <taxon>Pterygota</taxon>
        <taxon>Neoptera</taxon>
        <taxon>Paraneoptera</taxon>
        <taxon>Hemiptera</taxon>
        <taxon>Heteroptera</taxon>
        <taxon>Panheteroptera</taxon>
        <taxon>Pentatomomorpha</taxon>
        <taxon>Pentatomoidea</taxon>
        <taxon>Pentatomidae</taxon>
        <taxon>Pentatominae</taxon>
        <taxon>Nezara</taxon>
    </lineage>
</organism>